<keyword evidence="1" id="KW-0808">Transferase</keyword>
<gene>
    <name evidence="3" type="ORF">Bca52824_018880</name>
</gene>
<comment type="caution">
    <text evidence="3">The sequence shown here is derived from an EMBL/GenBank/DDBJ whole genome shotgun (WGS) entry which is preliminary data.</text>
</comment>
<keyword evidence="2" id="KW-0012">Acyltransferase</keyword>
<accession>A0A8X8AZ30</accession>
<dbReference type="OrthoDB" id="1039005at2759"/>
<dbReference type="InterPro" id="IPR023213">
    <property type="entry name" value="CAT-like_dom_sf"/>
</dbReference>
<dbReference type="Pfam" id="PF02458">
    <property type="entry name" value="Transferase"/>
    <property type="match status" value="1"/>
</dbReference>
<protein>
    <submittedName>
        <fullName evidence="3">Uncharacterized protein</fullName>
    </submittedName>
</protein>
<evidence type="ECO:0000256" key="1">
    <source>
        <dbReference type="ARBA" id="ARBA00022679"/>
    </source>
</evidence>
<dbReference type="GO" id="GO:0016747">
    <property type="term" value="F:acyltransferase activity, transferring groups other than amino-acyl groups"/>
    <property type="evidence" value="ECO:0007669"/>
    <property type="project" value="UniProtKB-ARBA"/>
</dbReference>
<evidence type="ECO:0000313" key="4">
    <source>
        <dbReference type="Proteomes" id="UP000886595"/>
    </source>
</evidence>
<proteinExistence type="predicted"/>
<dbReference type="InterPro" id="IPR051504">
    <property type="entry name" value="Plant_metabolite_acyltrans"/>
</dbReference>
<dbReference type="EMBL" id="JAAMPC010000004">
    <property type="protein sequence ID" value="KAG2315758.1"/>
    <property type="molecule type" value="Genomic_DNA"/>
</dbReference>
<dbReference type="Gene3D" id="3.30.559.10">
    <property type="entry name" value="Chloramphenicol acetyltransferase-like domain"/>
    <property type="match status" value="2"/>
</dbReference>
<dbReference type="FunFam" id="3.30.559.10:FF:000035">
    <property type="entry name" value="Phenolic glucoside malonyltransferase 1"/>
    <property type="match status" value="1"/>
</dbReference>
<evidence type="ECO:0000313" key="3">
    <source>
        <dbReference type="EMBL" id="KAG2315758.1"/>
    </source>
</evidence>
<keyword evidence="4" id="KW-1185">Reference proteome</keyword>
<evidence type="ECO:0000256" key="2">
    <source>
        <dbReference type="ARBA" id="ARBA00023315"/>
    </source>
</evidence>
<sequence>MAPLNVIENVRVSPANKSSDDDSVNSFSLPLTFLEFRWIKFHASQRVIFYKLTEASSTESFHSHILPKLKLSLSLVLSYYLPVAGRLTWGPQNPKPCIIVSKHDTVSLTVAETDADFSFLSGKRPRPATEFHPLAPELTVSNDSATLLSLQITLFPNQGFCIGTASHHSIFDATTSTMFLKSWAHICRLQEHHGNNFTEFPLLPEDLTPNFDRTIINLPSGHESKMLSYLSKDRDHFRNLKPPPIDEISTDIVRVSLDLTLEDIEQLRERVKNESSRPLRELHLSTFVIAYAYAWTCLVKARGGNGNRPILFYYAADFRSRLDPPLPATYFGSFVFPIGWFQYKARTFLNEDGFVKAVEILSDSVKGIGSRGIESSVEDFLEAKKKVKTGVQVGSVAGSTRLGIYGLDFGWGRPAQTGIVPIDRNEAFSMSERRDESGGVEIGLCLKKKEMNIFLSLFKRWPKTIAILKMVSKI</sequence>
<dbReference type="Proteomes" id="UP000886595">
    <property type="component" value="Unassembled WGS sequence"/>
</dbReference>
<organism evidence="3 4">
    <name type="scientific">Brassica carinata</name>
    <name type="common">Ethiopian mustard</name>
    <name type="synonym">Abyssinian cabbage</name>
    <dbReference type="NCBI Taxonomy" id="52824"/>
    <lineage>
        <taxon>Eukaryota</taxon>
        <taxon>Viridiplantae</taxon>
        <taxon>Streptophyta</taxon>
        <taxon>Embryophyta</taxon>
        <taxon>Tracheophyta</taxon>
        <taxon>Spermatophyta</taxon>
        <taxon>Magnoliopsida</taxon>
        <taxon>eudicotyledons</taxon>
        <taxon>Gunneridae</taxon>
        <taxon>Pentapetalae</taxon>
        <taxon>rosids</taxon>
        <taxon>malvids</taxon>
        <taxon>Brassicales</taxon>
        <taxon>Brassicaceae</taxon>
        <taxon>Brassiceae</taxon>
        <taxon>Brassica</taxon>
    </lineage>
</organism>
<name>A0A8X8AZ30_BRACI</name>
<dbReference type="PANTHER" id="PTHR31625">
    <property type="match status" value="1"/>
</dbReference>
<dbReference type="AlphaFoldDB" id="A0A8X8AZ30"/>
<reference evidence="3 4" key="1">
    <citation type="submission" date="2020-02" db="EMBL/GenBank/DDBJ databases">
        <authorList>
            <person name="Ma Q."/>
            <person name="Huang Y."/>
            <person name="Song X."/>
            <person name="Pei D."/>
        </authorList>
    </citation>
    <scope>NUCLEOTIDE SEQUENCE [LARGE SCALE GENOMIC DNA]</scope>
    <source>
        <strain evidence="3">Sxm20200214</strain>
        <tissue evidence="3">Leaf</tissue>
    </source>
</reference>